<protein>
    <submittedName>
        <fullName evidence="2">Uncharacterized protein</fullName>
    </submittedName>
</protein>
<reference evidence="2" key="1">
    <citation type="journal article" date="2023" name="Mol. Phylogenet. Evol.">
        <title>Genome-scale phylogeny and comparative genomics of the fungal order Sordariales.</title>
        <authorList>
            <person name="Hensen N."/>
            <person name="Bonometti L."/>
            <person name="Westerberg I."/>
            <person name="Brannstrom I.O."/>
            <person name="Guillou S."/>
            <person name="Cros-Aarteil S."/>
            <person name="Calhoun S."/>
            <person name="Haridas S."/>
            <person name="Kuo A."/>
            <person name="Mondo S."/>
            <person name="Pangilinan J."/>
            <person name="Riley R."/>
            <person name="LaButti K."/>
            <person name="Andreopoulos B."/>
            <person name="Lipzen A."/>
            <person name="Chen C."/>
            <person name="Yan M."/>
            <person name="Daum C."/>
            <person name="Ng V."/>
            <person name="Clum A."/>
            <person name="Steindorff A."/>
            <person name="Ohm R.A."/>
            <person name="Martin F."/>
            <person name="Silar P."/>
            <person name="Natvig D.O."/>
            <person name="Lalanne C."/>
            <person name="Gautier V."/>
            <person name="Ament-Velasquez S.L."/>
            <person name="Kruys A."/>
            <person name="Hutchinson M.I."/>
            <person name="Powell A.J."/>
            <person name="Barry K."/>
            <person name="Miller A.N."/>
            <person name="Grigoriev I.V."/>
            <person name="Debuchy R."/>
            <person name="Gladieux P."/>
            <person name="Hiltunen Thoren M."/>
            <person name="Johannesson H."/>
        </authorList>
    </citation>
    <scope>NUCLEOTIDE SEQUENCE</scope>
    <source>
        <strain evidence="2">CBS 118394</strain>
    </source>
</reference>
<reference evidence="2" key="2">
    <citation type="submission" date="2023-06" db="EMBL/GenBank/DDBJ databases">
        <authorList>
            <consortium name="Lawrence Berkeley National Laboratory"/>
            <person name="Haridas S."/>
            <person name="Hensen N."/>
            <person name="Bonometti L."/>
            <person name="Westerberg I."/>
            <person name="Brannstrom I.O."/>
            <person name="Guillou S."/>
            <person name="Cros-Aarteil S."/>
            <person name="Calhoun S."/>
            <person name="Kuo A."/>
            <person name="Mondo S."/>
            <person name="Pangilinan J."/>
            <person name="Riley R."/>
            <person name="Labutti K."/>
            <person name="Andreopoulos B."/>
            <person name="Lipzen A."/>
            <person name="Chen C."/>
            <person name="Yanf M."/>
            <person name="Daum C."/>
            <person name="Ng V."/>
            <person name="Clum A."/>
            <person name="Steindorff A."/>
            <person name="Ohm R."/>
            <person name="Martin F."/>
            <person name="Silar P."/>
            <person name="Natvig D."/>
            <person name="Lalanne C."/>
            <person name="Gautier V."/>
            <person name="Ament-Velasquez S.L."/>
            <person name="Kruys A."/>
            <person name="Hutchinson M.I."/>
            <person name="Powell A.J."/>
            <person name="Barry K."/>
            <person name="Miller A.N."/>
            <person name="Grigoriev I.V."/>
            <person name="Debuchy R."/>
            <person name="Gladieux P."/>
            <person name="Thoren M.H."/>
            <person name="Johannesson H."/>
        </authorList>
    </citation>
    <scope>NUCLEOTIDE SEQUENCE</scope>
    <source>
        <strain evidence="2">CBS 118394</strain>
    </source>
</reference>
<accession>A0AAE0I0D3</accession>
<keyword evidence="1" id="KW-1133">Transmembrane helix</keyword>
<comment type="caution">
    <text evidence="2">The sequence shown here is derived from an EMBL/GenBank/DDBJ whole genome shotgun (WGS) entry which is preliminary data.</text>
</comment>
<dbReference type="EMBL" id="JAUEDM010000005">
    <property type="protein sequence ID" value="KAK3316238.1"/>
    <property type="molecule type" value="Genomic_DNA"/>
</dbReference>
<keyword evidence="3" id="KW-1185">Reference proteome</keyword>
<name>A0AAE0I0D3_9PEZI</name>
<organism evidence="2 3">
    <name type="scientific">Apodospora peruviana</name>
    <dbReference type="NCBI Taxonomy" id="516989"/>
    <lineage>
        <taxon>Eukaryota</taxon>
        <taxon>Fungi</taxon>
        <taxon>Dikarya</taxon>
        <taxon>Ascomycota</taxon>
        <taxon>Pezizomycotina</taxon>
        <taxon>Sordariomycetes</taxon>
        <taxon>Sordariomycetidae</taxon>
        <taxon>Sordariales</taxon>
        <taxon>Lasiosphaeriaceae</taxon>
        <taxon>Apodospora</taxon>
    </lineage>
</organism>
<evidence type="ECO:0000313" key="3">
    <source>
        <dbReference type="Proteomes" id="UP001283341"/>
    </source>
</evidence>
<sequence length="133" mass="14942">MRHHAGVRCGGHVSVLWCWCVSVWHSAIPLSQFGNLILQMYADFQIVAILFMTMVVRPDCRGGRIMGPLPSCPHPPPVARDRRIWVIHQTDGGTIESLEHDCLERRDGMDQAGLDGKDLGRINRSETVRRIGC</sequence>
<dbReference type="AlphaFoldDB" id="A0AAE0I0D3"/>
<gene>
    <name evidence="2" type="ORF">B0H66DRAFT_286776</name>
</gene>
<dbReference type="Proteomes" id="UP001283341">
    <property type="component" value="Unassembled WGS sequence"/>
</dbReference>
<keyword evidence="1" id="KW-0472">Membrane</keyword>
<proteinExistence type="predicted"/>
<keyword evidence="1" id="KW-0812">Transmembrane</keyword>
<feature type="transmembrane region" description="Helical" evidence="1">
    <location>
        <begin position="12"/>
        <end position="30"/>
    </location>
</feature>
<evidence type="ECO:0000313" key="2">
    <source>
        <dbReference type="EMBL" id="KAK3316238.1"/>
    </source>
</evidence>
<feature type="transmembrane region" description="Helical" evidence="1">
    <location>
        <begin position="36"/>
        <end position="56"/>
    </location>
</feature>
<evidence type="ECO:0000256" key="1">
    <source>
        <dbReference type="SAM" id="Phobius"/>
    </source>
</evidence>